<dbReference type="InterPro" id="IPR002698">
    <property type="entry name" value="FTHF_cligase"/>
</dbReference>
<proteinExistence type="inferred from homology"/>
<keyword evidence="3 4" id="KW-0067">ATP-binding</keyword>
<keyword evidence="5" id="KW-0436">Ligase</keyword>
<evidence type="ECO:0000256" key="1">
    <source>
        <dbReference type="ARBA" id="ARBA00010638"/>
    </source>
</evidence>
<keyword evidence="4" id="KW-0479">Metal-binding</keyword>
<evidence type="ECO:0000256" key="4">
    <source>
        <dbReference type="RuleBase" id="RU361279"/>
    </source>
</evidence>
<accession>A0A4P7XLJ2</accession>
<comment type="catalytic activity">
    <reaction evidence="4">
        <text>(6S)-5-formyl-5,6,7,8-tetrahydrofolate + ATP = (6R)-5,10-methenyltetrahydrofolate + ADP + phosphate</text>
        <dbReference type="Rhea" id="RHEA:10488"/>
        <dbReference type="ChEBI" id="CHEBI:30616"/>
        <dbReference type="ChEBI" id="CHEBI:43474"/>
        <dbReference type="ChEBI" id="CHEBI:57455"/>
        <dbReference type="ChEBI" id="CHEBI:57457"/>
        <dbReference type="ChEBI" id="CHEBI:456216"/>
        <dbReference type="EC" id="6.3.3.2"/>
    </reaction>
</comment>
<name>A0A4P7XLJ2_9ALTE</name>
<dbReference type="InterPro" id="IPR024185">
    <property type="entry name" value="FTHF_cligase-like_sf"/>
</dbReference>
<dbReference type="Pfam" id="PF01812">
    <property type="entry name" value="5-FTHF_cyc-lig"/>
    <property type="match status" value="1"/>
</dbReference>
<gene>
    <name evidence="5" type="ORF">soil367_14125</name>
</gene>
<evidence type="ECO:0000313" key="6">
    <source>
        <dbReference type="Proteomes" id="UP000298049"/>
    </source>
</evidence>
<organism evidence="5 6">
    <name type="scientific">Hydrocarboniclastica marina</name>
    <dbReference type="NCBI Taxonomy" id="2259620"/>
    <lineage>
        <taxon>Bacteria</taxon>
        <taxon>Pseudomonadati</taxon>
        <taxon>Pseudomonadota</taxon>
        <taxon>Gammaproteobacteria</taxon>
        <taxon>Alteromonadales</taxon>
        <taxon>Alteromonadaceae</taxon>
        <taxon>Hydrocarboniclastica</taxon>
    </lineage>
</organism>
<dbReference type="OrthoDB" id="9801938at2"/>
<evidence type="ECO:0000256" key="2">
    <source>
        <dbReference type="ARBA" id="ARBA00022741"/>
    </source>
</evidence>
<dbReference type="NCBIfam" id="TIGR02727">
    <property type="entry name" value="MTHFS_bact"/>
    <property type="match status" value="1"/>
</dbReference>
<dbReference type="Proteomes" id="UP000298049">
    <property type="component" value="Chromosome"/>
</dbReference>
<dbReference type="GO" id="GO:0035999">
    <property type="term" value="P:tetrahydrofolate interconversion"/>
    <property type="evidence" value="ECO:0007669"/>
    <property type="project" value="TreeGrafter"/>
</dbReference>
<dbReference type="GO" id="GO:0030272">
    <property type="term" value="F:5-formyltetrahydrofolate cyclo-ligase activity"/>
    <property type="evidence" value="ECO:0007669"/>
    <property type="project" value="UniProtKB-EC"/>
</dbReference>
<keyword evidence="6" id="KW-1185">Reference proteome</keyword>
<dbReference type="EMBL" id="CP031093">
    <property type="protein sequence ID" value="QCF27958.1"/>
    <property type="molecule type" value="Genomic_DNA"/>
</dbReference>
<comment type="similarity">
    <text evidence="1 4">Belongs to the 5-formyltetrahydrofolate cyclo-ligase family.</text>
</comment>
<keyword evidence="4" id="KW-0460">Magnesium</keyword>
<dbReference type="SUPFAM" id="SSF100950">
    <property type="entry name" value="NagB/RpiA/CoA transferase-like"/>
    <property type="match status" value="1"/>
</dbReference>
<dbReference type="Gene3D" id="3.40.50.10420">
    <property type="entry name" value="NagB/RpiA/CoA transferase-like"/>
    <property type="match status" value="1"/>
</dbReference>
<dbReference type="PANTHER" id="PTHR23407">
    <property type="entry name" value="ATPASE INHIBITOR/5-FORMYLTETRAHYDROFOLATE CYCLO-LIGASE"/>
    <property type="match status" value="1"/>
</dbReference>
<dbReference type="InterPro" id="IPR037171">
    <property type="entry name" value="NagB/RpiA_transferase-like"/>
</dbReference>
<keyword evidence="2 4" id="KW-0547">Nucleotide-binding</keyword>
<comment type="cofactor">
    <cofactor evidence="4">
        <name>Mg(2+)</name>
        <dbReference type="ChEBI" id="CHEBI:18420"/>
    </cofactor>
</comment>
<dbReference type="PANTHER" id="PTHR23407:SF1">
    <property type="entry name" value="5-FORMYLTETRAHYDROFOLATE CYCLO-LIGASE"/>
    <property type="match status" value="1"/>
</dbReference>
<evidence type="ECO:0000313" key="5">
    <source>
        <dbReference type="EMBL" id="QCF27958.1"/>
    </source>
</evidence>
<dbReference type="GO" id="GO:0009396">
    <property type="term" value="P:folic acid-containing compound biosynthetic process"/>
    <property type="evidence" value="ECO:0007669"/>
    <property type="project" value="TreeGrafter"/>
</dbReference>
<dbReference type="EC" id="6.3.3.2" evidence="4"/>
<protein>
    <recommendedName>
        <fullName evidence="4">5-formyltetrahydrofolate cyclo-ligase</fullName>
        <ecNumber evidence="4">6.3.3.2</ecNumber>
    </recommendedName>
</protein>
<reference evidence="5 6" key="1">
    <citation type="submission" date="2018-07" db="EMBL/GenBank/DDBJ databases">
        <title>Marsedoiliclastica nanhaica gen. nov. sp. nov., a novel marine hydrocarbonoclastic bacterium isolated from an in-situ enriched hydrocarbon-degrading consortium in deep-sea sediment.</title>
        <authorList>
            <person name="Dong C."/>
            <person name="Ma T."/>
            <person name="Liu R."/>
            <person name="Shao Z."/>
        </authorList>
    </citation>
    <scope>NUCLEOTIDE SEQUENCE [LARGE SCALE GENOMIC DNA]</scope>
    <source>
        <strain evidence="6">soil36-7</strain>
    </source>
</reference>
<sequence>MDQASRRELRKSLRKSRRSLTLLQQKQASRALTRQLLKHPQVIRSRHIALYLANDGEIDPAIFAAEARRHGKVCYLPVLHPVLHNRLWFVRYDSEAELLLNQFGIPEPAIKRGRRRSARALDLVLLPLVGFDAAGGRLGMGGGFYDRTFAFKRAGTYSPFLMGLAHECQKVESLPIASWDVPLDGVVTDRYSYRFNRASASSTPKPAVDRLFIGRYRTQSSARRFRSSRSNG</sequence>
<dbReference type="GO" id="GO:0005524">
    <property type="term" value="F:ATP binding"/>
    <property type="evidence" value="ECO:0007669"/>
    <property type="project" value="UniProtKB-KW"/>
</dbReference>
<dbReference type="KEGG" id="hmi:soil367_14125"/>
<evidence type="ECO:0000256" key="3">
    <source>
        <dbReference type="ARBA" id="ARBA00022840"/>
    </source>
</evidence>
<dbReference type="GO" id="GO:0046872">
    <property type="term" value="F:metal ion binding"/>
    <property type="evidence" value="ECO:0007669"/>
    <property type="project" value="UniProtKB-KW"/>
</dbReference>
<dbReference type="AlphaFoldDB" id="A0A4P7XLJ2"/>